<sequence>MTGGDSGAAGPTLVVVAKECVPGRVKTRLHPPLTLDDAAAVARACLADTLRALADVPAARRVLFLDGRADDPLTLPPEAAAWDVLPQPHGTLDVRLGHLLDVVDGPLLLVGMDTPQLTAAHLAPVTDPPDLDDPTAPPDVWLGPAADGGYWALATTAGGADRARRLPGGPGSLVRGVPMSRADTGALQRARIEAHGLRVGRLAALVDVDTADDLRLVLQDARPGGALAGLAEPGGVLDGVLVGAA</sequence>
<dbReference type="EMBL" id="PGTZ01000013">
    <property type="protein sequence ID" value="PJI84883.1"/>
    <property type="molecule type" value="Genomic_DNA"/>
</dbReference>
<dbReference type="OrthoDB" id="9798250at2"/>
<name>A0A2M8W1S3_9MICO</name>
<dbReference type="InterPro" id="IPR029044">
    <property type="entry name" value="Nucleotide-diphossugar_trans"/>
</dbReference>
<dbReference type="PANTHER" id="PTHR36529">
    <property type="entry name" value="SLL1095 PROTEIN"/>
    <property type="match status" value="1"/>
</dbReference>
<evidence type="ECO:0000313" key="1">
    <source>
        <dbReference type="EMBL" id="PJI84883.1"/>
    </source>
</evidence>
<evidence type="ECO:0008006" key="3">
    <source>
        <dbReference type="Google" id="ProtNLM"/>
    </source>
</evidence>
<dbReference type="InterPro" id="IPR018641">
    <property type="entry name" value="Trfase_1_rSAM/seldom-assoc"/>
</dbReference>
<keyword evidence="2" id="KW-1185">Reference proteome</keyword>
<gene>
    <name evidence="1" type="ORF">CLV34_3130</name>
</gene>
<evidence type="ECO:0000313" key="2">
    <source>
        <dbReference type="Proteomes" id="UP000231586"/>
    </source>
</evidence>
<proteinExistence type="predicted"/>
<dbReference type="Gene3D" id="3.90.550.10">
    <property type="entry name" value="Spore Coat Polysaccharide Biosynthesis Protein SpsA, Chain A"/>
    <property type="match status" value="1"/>
</dbReference>
<dbReference type="AlphaFoldDB" id="A0A2M8W1S3"/>
<comment type="caution">
    <text evidence="1">The sequence shown here is derived from an EMBL/GenBank/DDBJ whole genome shotgun (WGS) entry which is preliminary data.</text>
</comment>
<dbReference type="SUPFAM" id="SSF53448">
    <property type="entry name" value="Nucleotide-diphospho-sugar transferases"/>
    <property type="match status" value="1"/>
</dbReference>
<dbReference type="PANTHER" id="PTHR36529:SF1">
    <property type="entry name" value="GLYCOSYLTRANSFERASE"/>
    <property type="match status" value="1"/>
</dbReference>
<dbReference type="Pfam" id="PF09837">
    <property type="entry name" value="DUF2064"/>
    <property type="match status" value="1"/>
</dbReference>
<protein>
    <recommendedName>
        <fullName evidence="3">2-phospho-L-lactate guanylyltransferase</fullName>
    </recommendedName>
</protein>
<accession>A0A2M8W1S3</accession>
<dbReference type="RefSeq" id="WP_100351223.1">
    <property type="nucleotide sequence ID" value="NZ_PGTZ01000013.1"/>
</dbReference>
<reference evidence="1 2" key="1">
    <citation type="submission" date="2017-11" db="EMBL/GenBank/DDBJ databases">
        <title>Genomic Encyclopedia of Archaeal and Bacterial Type Strains, Phase II (KMG-II): From Individual Species to Whole Genera.</title>
        <authorList>
            <person name="Goeker M."/>
        </authorList>
    </citation>
    <scope>NUCLEOTIDE SEQUENCE [LARGE SCALE GENOMIC DNA]</scope>
    <source>
        <strain evidence="1 2">DSM 22413</strain>
    </source>
</reference>
<organism evidence="1 2">
    <name type="scientific">Luteimicrobium subarcticum</name>
    <dbReference type="NCBI Taxonomy" id="620910"/>
    <lineage>
        <taxon>Bacteria</taxon>
        <taxon>Bacillati</taxon>
        <taxon>Actinomycetota</taxon>
        <taxon>Actinomycetes</taxon>
        <taxon>Micrococcales</taxon>
        <taxon>Luteimicrobium</taxon>
    </lineage>
</organism>
<dbReference type="Proteomes" id="UP000231586">
    <property type="component" value="Unassembled WGS sequence"/>
</dbReference>